<dbReference type="AlphaFoldDB" id="M7BJT7"/>
<sequence length="123" mass="13707">MIVASPRPFYEELVGNRHETLGKSGSRTCSDTAASSSTTEECGEKLDFKCTTGQGWAGRGEPFSEELKLENLNHQKRKSTFCWWHLTDSDDENEHASVRTALVGYQAEPVIGMDTSFRMVTEA</sequence>
<keyword evidence="2" id="KW-1185">Reference proteome</keyword>
<gene>
    <name evidence="1" type="ORF">UY3_04613</name>
</gene>
<accession>M7BJT7</accession>
<name>M7BJT7_CHEMY</name>
<protein>
    <submittedName>
        <fullName evidence="1">Uncharacterized protein</fullName>
    </submittedName>
</protein>
<organism evidence="1 2">
    <name type="scientific">Chelonia mydas</name>
    <name type="common">Green sea-turtle</name>
    <name type="synonym">Chelonia agassizi</name>
    <dbReference type="NCBI Taxonomy" id="8469"/>
    <lineage>
        <taxon>Eukaryota</taxon>
        <taxon>Metazoa</taxon>
        <taxon>Chordata</taxon>
        <taxon>Craniata</taxon>
        <taxon>Vertebrata</taxon>
        <taxon>Euteleostomi</taxon>
        <taxon>Archelosauria</taxon>
        <taxon>Testudinata</taxon>
        <taxon>Testudines</taxon>
        <taxon>Cryptodira</taxon>
        <taxon>Durocryptodira</taxon>
        <taxon>Americhelydia</taxon>
        <taxon>Chelonioidea</taxon>
        <taxon>Cheloniidae</taxon>
        <taxon>Chelonia</taxon>
    </lineage>
</organism>
<reference evidence="2" key="1">
    <citation type="journal article" date="2013" name="Nat. Genet.">
        <title>The draft genomes of soft-shell turtle and green sea turtle yield insights into the development and evolution of the turtle-specific body plan.</title>
        <authorList>
            <person name="Wang Z."/>
            <person name="Pascual-Anaya J."/>
            <person name="Zadissa A."/>
            <person name="Li W."/>
            <person name="Niimura Y."/>
            <person name="Huang Z."/>
            <person name="Li C."/>
            <person name="White S."/>
            <person name="Xiong Z."/>
            <person name="Fang D."/>
            <person name="Wang B."/>
            <person name="Ming Y."/>
            <person name="Chen Y."/>
            <person name="Zheng Y."/>
            <person name="Kuraku S."/>
            <person name="Pignatelli M."/>
            <person name="Herrero J."/>
            <person name="Beal K."/>
            <person name="Nozawa M."/>
            <person name="Li Q."/>
            <person name="Wang J."/>
            <person name="Zhang H."/>
            <person name="Yu L."/>
            <person name="Shigenobu S."/>
            <person name="Wang J."/>
            <person name="Liu J."/>
            <person name="Flicek P."/>
            <person name="Searle S."/>
            <person name="Wang J."/>
            <person name="Kuratani S."/>
            <person name="Yin Y."/>
            <person name="Aken B."/>
            <person name="Zhang G."/>
            <person name="Irie N."/>
        </authorList>
    </citation>
    <scope>NUCLEOTIDE SEQUENCE [LARGE SCALE GENOMIC DNA]</scope>
</reference>
<evidence type="ECO:0000313" key="2">
    <source>
        <dbReference type="Proteomes" id="UP000031443"/>
    </source>
</evidence>
<dbReference type="EMBL" id="KB520471">
    <property type="protein sequence ID" value="EMP38181.1"/>
    <property type="molecule type" value="Genomic_DNA"/>
</dbReference>
<evidence type="ECO:0000313" key="1">
    <source>
        <dbReference type="EMBL" id="EMP38181.1"/>
    </source>
</evidence>
<dbReference type="Proteomes" id="UP000031443">
    <property type="component" value="Unassembled WGS sequence"/>
</dbReference>
<proteinExistence type="predicted"/>